<keyword evidence="3" id="KW-0732">Signal</keyword>
<proteinExistence type="inferred from homology"/>
<feature type="chain" id="PRO_5023050930" description="Carboxylic ester hydrolase" evidence="3">
    <location>
        <begin position="24"/>
        <end position="548"/>
    </location>
</feature>
<dbReference type="InterPro" id="IPR050309">
    <property type="entry name" value="Type-B_Carboxylest/Lipase"/>
</dbReference>
<dbReference type="PROSITE" id="PS00941">
    <property type="entry name" value="CARBOXYLESTERASE_B_2"/>
    <property type="match status" value="1"/>
</dbReference>
<organism evidence="5 6">
    <name type="scientific">Crucibulum laeve</name>
    <dbReference type="NCBI Taxonomy" id="68775"/>
    <lineage>
        <taxon>Eukaryota</taxon>
        <taxon>Fungi</taxon>
        <taxon>Dikarya</taxon>
        <taxon>Basidiomycota</taxon>
        <taxon>Agaricomycotina</taxon>
        <taxon>Agaricomycetes</taxon>
        <taxon>Agaricomycetidae</taxon>
        <taxon>Agaricales</taxon>
        <taxon>Agaricineae</taxon>
        <taxon>Nidulariaceae</taxon>
        <taxon>Crucibulum</taxon>
    </lineage>
</organism>
<protein>
    <recommendedName>
        <fullName evidence="3">Carboxylic ester hydrolase</fullName>
        <ecNumber evidence="3">3.1.1.-</ecNumber>
    </recommendedName>
</protein>
<evidence type="ECO:0000313" key="6">
    <source>
        <dbReference type="Proteomes" id="UP000308652"/>
    </source>
</evidence>
<gene>
    <name evidence="5" type="ORF">BDQ12DRAFT_739356</name>
</gene>
<dbReference type="EC" id="3.1.1.-" evidence="3"/>
<keyword evidence="6" id="KW-1185">Reference proteome</keyword>
<dbReference type="AlphaFoldDB" id="A0A5C3LI39"/>
<feature type="signal peptide" evidence="3">
    <location>
        <begin position="1"/>
        <end position="23"/>
    </location>
</feature>
<dbReference type="OrthoDB" id="408631at2759"/>
<dbReference type="PROSITE" id="PS00122">
    <property type="entry name" value="CARBOXYLESTERASE_B_1"/>
    <property type="match status" value="1"/>
</dbReference>
<sequence>MSPWSIALLFFSCAVNLSVTVHGAPTTSEAAPTVKLSYGSFQGAGIGDLVTFLGMPFAAPPLGRLRFAPPEPPIPFSGVHPATAFGPACPQQATALPAIPGLNITFGSTGGPTNTSEDCLFINVVKPASIPAGKKLPVLFWIYGGGFEVGDTSLNPGNTVVERSIALNEPIIYVSANYRVNALGFLGGKEVKAAGIGNVGLRDQRFAMQWVQRNIALFGGDPTKVTIWGQSAGAASVGLQMLLNDGNPHGLFRAAFMQSGSPLPLKDIATQQPFFDQLVSDTGCTGSFDKISCLRSIPSDKLRTVINAFPSVFSFSSLRFSWSPSIDGQFIVPFVTGDCDDEGTLFSLSTLNITNNDEFLNYVQTNYLAGINGTQLAAVGNAYPEDITQGSPFDTGIANALTPEFKRLAAIQGDLIWQAPRRFFLQVASKTQPTFAYLFKRGKATPGLGSFHGSDITEFYGSGVLPDFIATDALVNFVNTLNPTTPSNPISLLSASGLKWNEWGSSATAPPMLTFLDPSPLLAITTDTFRADALDLLTSISLNLNGNS</sequence>
<evidence type="ECO:0000256" key="3">
    <source>
        <dbReference type="RuleBase" id="RU361235"/>
    </source>
</evidence>
<name>A0A5C3LI39_9AGAR</name>
<dbReference type="SUPFAM" id="SSF53474">
    <property type="entry name" value="alpha/beta-Hydrolases"/>
    <property type="match status" value="1"/>
</dbReference>
<dbReference type="InterPro" id="IPR019819">
    <property type="entry name" value="Carboxylesterase_B_CS"/>
</dbReference>
<accession>A0A5C3LI39</accession>
<feature type="domain" description="Carboxylesterase type B" evidence="4">
    <location>
        <begin position="31"/>
        <end position="485"/>
    </location>
</feature>
<dbReference type="Pfam" id="PF00135">
    <property type="entry name" value="COesterase"/>
    <property type="match status" value="1"/>
</dbReference>
<dbReference type="InterPro" id="IPR002018">
    <property type="entry name" value="CarbesteraseB"/>
</dbReference>
<dbReference type="Proteomes" id="UP000308652">
    <property type="component" value="Unassembled WGS sequence"/>
</dbReference>
<dbReference type="STRING" id="68775.A0A5C3LI39"/>
<evidence type="ECO:0000256" key="2">
    <source>
        <dbReference type="ARBA" id="ARBA00022801"/>
    </source>
</evidence>
<evidence type="ECO:0000256" key="1">
    <source>
        <dbReference type="ARBA" id="ARBA00005964"/>
    </source>
</evidence>
<dbReference type="PANTHER" id="PTHR11559">
    <property type="entry name" value="CARBOXYLESTERASE"/>
    <property type="match status" value="1"/>
</dbReference>
<evidence type="ECO:0000259" key="4">
    <source>
        <dbReference type="Pfam" id="PF00135"/>
    </source>
</evidence>
<dbReference type="Gene3D" id="3.40.50.1820">
    <property type="entry name" value="alpha/beta hydrolase"/>
    <property type="match status" value="1"/>
</dbReference>
<dbReference type="InterPro" id="IPR019826">
    <property type="entry name" value="Carboxylesterase_B_AS"/>
</dbReference>
<dbReference type="GO" id="GO:0016787">
    <property type="term" value="F:hydrolase activity"/>
    <property type="evidence" value="ECO:0007669"/>
    <property type="project" value="UniProtKB-KW"/>
</dbReference>
<dbReference type="InterPro" id="IPR029058">
    <property type="entry name" value="AB_hydrolase_fold"/>
</dbReference>
<comment type="similarity">
    <text evidence="1 3">Belongs to the type-B carboxylesterase/lipase family.</text>
</comment>
<reference evidence="5 6" key="1">
    <citation type="journal article" date="2019" name="Nat. Ecol. Evol.">
        <title>Megaphylogeny resolves global patterns of mushroom evolution.</title>
        <authorList>
            <person name="Varga T."/>
            <person name="Krizsan K."/>
            <person name="Foldi C."/>
            <person name="Dima B."/>
            <person name="Sanchez-Garcia M."/>
            <person name="Sanchez-Ramirez S."/>
            <person name="Szollosi G.J."/>
            <person name="Szarkandi J.G."/>
            <person name="Papp V."/>
            <person name="Albert L."/>
            <person name="Andreopoulos W."/>
            <person name="Angelini C."/>
            <person name="Antonin V."/>
            <person name="Barry K.W."/>
            <person name="Bougher N.L."/>
            <person name="Buchanan P."/>
            <person name="Buyck B."/>
            <person name="Bense V."/>
            <person name="Catcheside P."/>
            <person name="Chovatia M."/>
            <person name="Cooper J."/>
            <person name="Damon W."/>
            <person name="Desjardin D."/>
            <person name="Finy P."/>
            <person name="Geml J."/>
            <person name="Haridas S."/>
            <person name="Hughes K."/>
            <person name="Justo A."/>
            <person name="Karasinski D."/>
            <person name="Kautmanova I."/>
            <person name="Kiss B."/>
            <person name="Kocsube S."/>
            <person name="Kotiranta H."/>
            <person name="LaButti K.M."/>
            <person name="Lechner B.E."/>
            <person name="Liimatainen K."/>
            <person name="Lipzen A."/>
            <person name="Lukacs Z."/>
            <person name="Mihaltcheva S."/>
            <person name="Morgado L.N."/>
            <person name="Niskanen T."/>
            <person name="Noordeloos M.E."/>
            <person name="Ohm R.A."/>
            <person name="Ortiz-Santana B."/>
            <person name="Ovrebo C."/>
            <person name="Racz N."/>
            <person name="Riley R."/>
            <person name="Savchenko A."/>
            <person name="Shiryaev A."/>
            <person name="Soop K."/>
            <person name="Spirin V."/>
            <person name="Szebenyi C."/>
            <person name="Tomsovsky M."/>
            <person name="Tulloss R.E."/>
            <person name="Uehling J."/>
            <person name="Grigoriev I.V."/>
            <person name="Vagvolgyi C."/>
            <person name="Papp T."/>
            <person name="Martin F.M."/>
            <person name="Miettinen O."/>
            <person name="Hibbett D.S."/>
            <person name="Nagy L.G."/>
        </authorList>
    </citation>
    <scope>NUCLEOTIDE SEQUENCE [LARGE SCALE GENOMIC DNA]</scope>
    <source>
        <strain evidence="5 6">CBS 166.37</strain>
    </source>
</reference>
<dbReference type="EMBL" id="ML213674">
    <property type="protein sequence ID" value="TFK32450.1"/>
    <property type="molecule type" value="Genomic_DNA"/>
</dbReference>
<keyword evidence="2 3" id="KW-0378">Hydrolase</keyword>
<evidence type="ECO:0000313" key="5">
    <source>
        <dbReference type="EMBL" id="TFK32450.1"/>
    </source>
</evidence>